<dbReference type="OrthoDB" id="346089at2759"/>
<gene>
    <name evidence="2" type="ORF">CSUI_001886</name>
</gene>
<organism evidence="2 3">
    <name type="scientific">Cystoisospora suis</name>
    <dbReference type="NCBI Taxonomy" id="483139"/>
    <lineage>
        <taxon>Eukaryota</taxon>
        <taxon>Sar</taxon>
        <taxon>Alveolata</taxon>
        <taxon>Apicomplexa</taxon>
        <taxon>Conoidasida</taxon>
        <taxon>Coccidia</taxon>
        <taxon>Eucoccidiorida</taxon>
        <taxon>Eimeriorina</taxon>
        <taxon>Sarcocystidae</taxon>
        <taxon>Cystoisospora</taxon>
    </lineage>
</organism>
<comment type="caution">
    <text evidence="2">The sequence shown here is derived from an EMBL/GenBank/DDBJ whole genome shotgun (WGS) entry which is preliminary data.</text>
</comment>
<evidence type="ECO:0000259" key="1">
    <source>
        <dbReference type="PROSITE" id="PS50994"/>
    </source>
</evidence>
<dbReference type="PANTHER" id="PTHR37984:SF5">
    <property type="entry name" value="PROTEIN NYNRIN-LIKE"/>
    <property type="match status" value="1"/>
</dbReference>
<accession>A0A2C6LAY0</accession>
<name>A0A2C6LAY0_9APIC</name>
<dbReference type="InterPro" id="IPR001584">
    <property type="entry name" value="Integrase_cat-core"/>
</dbReference>
<evidence type="ECO:0000313" key="2">
    <source>
        <dbReference type="EMBL" id="PHJ24262.1"/>
    </source>
</evidence>
<evidence type="ECO:0000313" key="3">
    <source>
        <dbReference type="Proteomes" id="UP000221165"/>
    </source>
</evidence>
<feature type="non-terminal residue" evidence="2">
    <location>
        <position position="115"/>
    </location>
</feature>
<dbReference type="InterPro" id="IPR050951">
    <property type="entry name" value="Retrovirus_Pol_polyprotein"/>
</dbReference>
<dbReference type="PANTHER" id="PTHR37984">
    <property type="entry name" value="PROTEIN CBG26694"/>
    <property type="match status" value="1"/>
</dbReference>
<dbReference type="PROSITE" id="PS50994">
    <property type="entry name" value="INTEGRASE"/>
    <property type="match status" value="1"/>
</dbReference>
<dbReference type="Gene3D" id="3.30.420.10">
    <property type="entry name" value="Ribonuclease H-like superfamily/Ribonuclease H"/>
    <property type="match status" value="1"/>
</dbReference>
<dbReference type="SUPFAM" id="SSF53098">
    <property type="entry name" value="Ribonuclease H-like"/>
    <property type="match status" value="1"/>
</dbReference>
<dbReference type="GO" id="GO:0015074">
    <property type="term" value="P:DNA integration"/>
    <property type="evidence" value="ECO:0007669"/>
    <property type="project" value="InterPro"/>
</dbReference>
<dbReference type="VEuPathDB" id="ToxoDB:CSUI_001886"/>
<keyword evidence="3" id="KW-1185">Reference proteome</keyword>
<protein>
    <submittedName>
        <fullName evidence="2">Transposon related</fullName>
    </submittedName>
</protein>
<proteinExistence type="predicted"/>
<dbReference type="RefSeq" id="XP_067925935.1">
    <property type="nucleotide sequence ID" value="XM_068062089.1"/>
</dbReference>
<dbReference type="Proteomes" id="UP000221165">
    <property type="component" value="Unassembled WGS sequence"/>
</dbReference>
<dbReference type="GeneID" id="94425300"/>
<reference evidence="2 3" key="1">
    <citation type="journal article" date="2017" name="Int. J. Parasitol.">
        <title>The genome of the protozoan parasite Cystoisospora suis and a reverse vaccinology approach to identify vaccine candidates.</title>
        <authorList>
            <person name="Palmieri N."/>
            <person name="Shrestha A."/>
            <person name="Ruttkowski B."/>
            <person name="Beck T."/>
            <person name="Vogl C."/>
            <person name="Tomley F."/>
            <person name="Blake D.P."/>
            <person name="Joachim A."/>
        </authorList>
    </citation>
    <scope>NUCLEOTIDE SEQUENCE [LARGE SCALE GENOMIC DNA]</scope>
    <source>
        <strain evidence="2 3">Wien I</strain>
    </source>
</reference>
<dbReference type="GO" id="GO:0003676">
    <property type="term" value="F:nucleic acid binding"/>
    <property type="evidence" value="ECO:0007669"/>
    <property type="project" value="InterPro"/>
</dbReference>
<dbReference type="EMBL" id="MIGC01000767">
    <property type="protein sequence ID" value="PHJ24262.1"/>
    <property type="molecule type" value="Genomic_DNA"/>
</dbReference>
<feature type="domain" description="Integrase catalytic" evidence="1">
    <location>
        <begin position="1"/>
        <end position="115"/>
    </location>
</feature>
<dbReference type="InterPro" id="IPR012337">
    <property type="entry name" value="RNaseH-like_sf"/>
</dbReference>
<dbReference type="InterPro" id="IPR036397">
    <property type="entry name" value="RNaseH_sf"/>
</dbReference>
<dbReference type="AlphaFoldDB" id="A0A2C6LAY0"/>
<sequence>MAHFIPTTQSASAEDIARLILREVIRLHGVPKAILSDRDTRFTGELWRALCEMLKIKQRMSTAYHPQTDGQSERTNQTIEQMIRCALLGNDKGWAKVLPLLEFAYNSTQHSSSKQ</sequence>